<organism evidence="3 4">
    <name type="scientific">Buddleja alternifolia</name>
    <dbReference type="NCBI Taxonomy" id="168488"/>
    <lineage>
        <taxon>Eukaryota</taxon>
        <taxon>Viridiplantae</taxon>
        <taxon>Streptophyta</taxon>
        <taxon>Embryophyta</taxon>
        <taxon>Tracheophyta</taxon>
        <taxon>Spermatophyta</taxon>
        <taxon>Magnoliopsida</taxon>
        <taxon>eudicotyledons</taxon>
        <taxon>Gunneridae</taxon>
        <taxon>Pentapetalae</taxon>
        <taxon>asterids</taxon>
        <taxon>lamiids</taxon>
        <taxon>Lamiales</taxon>
        <taxon>Scrophulariaceae</taxon>
        <taxon>Buddlejeae</taxon>
        <taxon>Buddleja</taxon>
    </lineage>
</organism>
<keyword evidence="4" id="KW-1185">Reference proteome</keyword>
<dbReference type="Proteomes" id="UP000826271">
    <property type="component" value="Unassembled WGS sequence"/>
</dbReference>
<feature type="compositionally biased region" description="Basic and acidic residues" evidence="1">
    <location>
        <begin position="294"/>
        <end position="329"/>
    </location>
</feature>
<feature type="compositionally biased region" description="Polar residues" evidence="1">
    <location>
        <begin position="188"/>
        <end position="222"/>
    </location>
</feature>
<feature type="domain" description="SAP" evidence="2">
    <location>
        <begin position="13"/>
        <end position="47"/>
    </location>
</feature>
<dbReference type="PANTHER" id="PTHR47031:SF3">
    <property type="entry name" value="SAP DOMAIN-CONTAINING PROTEIN"/>
    <property type="match status" value="1"/>
</dbReference>
<feature type="compositionally biased region" description="Polar residues" evidence="1">
    <location>
        <begin position="60"/>
        <end position="71"/>
    </location>
</feature>
<sequence length="720" mass="79305">MSSPYVTLGNRSLEQWKVTELKEELKKRKLTTKGLKEDLIKRLDEAVRIELKAEVENMDNGLNDTNKSEIPSEQPKTESVVSGKSEVLVEKVDSNPENEVDDHKRSLAEGKLMETDFVQAAGMEGEQIDHFATVTTTVVVSETVETVETLSGSQLQSDGKAEGGDSTAVLDNDGLRSSQEDTKIELSDPSTQVPQVNESSLSNIPSLQDSETQNEARSSTVEIENDDSKSLPPDSNVQPLKYQVSEVDPDLGSQVISDSVSTESVSIIEKNELKVDVITDNVKLELSSVVPDGVESHPMDVEEPLNKKDEPEPIDKKVVEEPVDEKVPMEETGGSNVQNVDSLKNIDSGDSGPPEKLNLDRSSGDDSMEEDILESKHVEYNSNSDKIEDNVEKSEMPIVKEDIDVDVVGLDKPVETKVADAEIETLPVQASVKRKFHDKEAVGNNDAVKRPRRWNVESMKSSEPQSVNVASTTPKDLSEPIFKRLSGTDSAVNEEAPKERIVPPSSKPPTNSLRIDRFLRPFTLKAVQELLGKTGTVNSFWMDQIKTHCYVSYSSVEEAVETRNAVYNLQWPPNGGRLLVAEFVDPQEVKTRTEAPPASPATPSTPTFSAAQQPPNQPSPRQQLLRQQLPPPSLPPPPPPPLSNPPPIRERLHPSQPLPVRDRLNLPPPPPLPEKVDAPIVTLDDLFKKTKAIPRIYYLPLSDEQVAAKVKAQGKNNVNQ</sequence>
<reference evidence="3" key="1">
    <citation type="submission" date="2019-10" db="EMBL/GenBank/DDBJ databases">
        <authorList>
            <person name="Zhang R."/>
            <person name="Pan Y."/>
            <person name="Wang J."/>
            <person name="Ma R."/>
            <person name="Yu S."/>
        </authorList>
    </citation>
    <scope>NUCLEOTIDE SEQUENCE</scope>
    <source>
        <strain evidence="3">LA-IB0</strain>
        <tissue evidence="3">Leaf</tissue>
    </source>
</reference>
<dbReference type="SUPFAM" id="SSF54928">
    <property type="entry name" value="RNA-binding domain, RBD"/>
    <property type="match status" value="1"/>
</dbReference>
<proteinExistence type="predicted"/>
<feature type="compositionally biased region" description="Polar residues" evidence="1">
    <location>
        <begin position="333"/>
        <end position="342"/>
    </location>
</feature>
<feature type="region of interest" description="Disordered" evidence="1">
    <location>
        <begin position="150"/>
        <end position="239"/>
    </location>
</feature>
<evidence type="ECO:0000313" key="4">
    <source>
        <dbReference type="Proteomes" id="UP000826271"/>
    </source>
</evidence>
<dbReference type="AlphaFoldDB" id="A0AAV6WQP2"/>
<dbReference type="PANTHER" id="PTHR47031">
    <property type="entry name" value="SAP DNA-BINDING DOMAIN-CONTAINING PROTEIN"/>
    <property type="match status" value="1"/>
</dbReference>
<feature type="region of interest" description="Disordered" evidence="1">
    <location>
        <begin position="589"/>
        <end position="678"/>
    </location>
</feature>
<name>A0AAV6WQP2_9LAMI</name>
<gene>
    <name evidence="3" type="ORF">BUALT_Bualt11G0013100</name>
</gene>
<feature type="region of interest" description="Disordered" evidence="1">
    <location>
        <begin position="58"/>
        <end position="103"/>
    </location>
</feature>
<evidence type="ECO:0000259" key="2">
    <source>
        <dbReference type="PROSITE" id="PS50800"/>
    </source>
</evidence>
<dbReference type="InterPro" id="IPR034257">
    <property type="entry name" value="Acinus_RRM"/>
</dbReference>
<accession>A0AAV6WQP2</accession>
<protein>
    <recommendedName>
        <fullName evidence="2">SAP domain-containing protein</fullName>
    </recommendedName>
</protein>
<dbReference type="GO" id="GO:0003676">
    <property type="term" value="F:nucleic acid binding"/>
    <property type="evidence" value="ECO:0007669"/>
    <property type="project" value="InterPro"/>
</dbReference>
<dbReference type="InterPro" id="IPR003034">
    <property type="entry name" value="SAP_dom"/>
</dbReference>
<dbReference type="PROSITE" id="PS50800">
    <property type="entry name" value="SAP"/>
    <property type="match status" value="1"/>
</dbReference>
<dbReference type="EMBL" id="WHWC01000011">
    <property type="protein sequence ID" value="KAG8373331.1"/>
    <property type="molecule type" value="Genomic_DNA"/>
</dbReference>
<dbReference type="InterPro" id="IPR035979">
    <property type="entry name" value="RBD_domain_sf"/>
</dbReference>
<feature type="compositionally biased region" description="Low complexity" evidence="1">
    <location>
        <begin position="601"/>
        <end position="628"/>
    </location>
</feature>
<feature type="region of interest" description="Disordered" evidence="1">
    <location>
        <begin position="292"/>
        <end position="369"/>
    </location>
</feature>
<dbReference type="Gene3D" id="1.10.720.30">
    <property type="entry name" value="SAP domain"/>
    <property type="match status" value="1"/>
</dbReference>
<dbReference type="InterPro" id="IPR032552">
    <property type="entry name" value="RSB_motif"/>
</dbReference>
<dbReference type="CDD" id="cd12432">
    <property type="entry name" value="RRM_ACINU"/>
    <property type="match status" value="1"/>
</dbReference>
<evidence type="ECO:0000256" key="1">
    <source>
        <dbReference type="SAM" id="MobiDB-lite"/>
    </source>
</evidence>
<evidence type="ECO:0000313" key="3">
    <source>
        <dbReference type="EMBL" id="KAG8373331.1"/>
    </source>
</evidence>
<dbReference type="InterPro" id="IPR036361">
    <property type="entry name" value="SAP_dom_sf"/>
</dbReference>
<dbReference type="Pfam" id="PF16294">
    <property type="entry name" value="RSB_motif"/>
    <property type="match status" value="1"/>
</dbReference>
<dbReference type="SMART" id="SM00513">
    <property type="entry name" value="SAP"/>
    <property type="match status" value="1"/>
</dbReference>
<dbReference type="SUPFAM" id="SSF68906">
    <property type="entry name" value="SAP domain"/>
    <property type="match status" value="1"/>
</dbReference>
<comment type="caution">
    <text evidence="3">The sequence shown here is derived from an EMBL/GenBank/DDBJ whole genome shotgun (WGS) entry which is preliminary data.</text>
</comment>
<feature type="compositionally biased region" description="Pro residues" evidence="1">
    <location>
        <begin position="629"/>
        <end position="647"/>
    </location>
</feature>
<dbReference type="Pfam" id="PF02037">
    <property type="entry name" value="SAP"/>
    <property type="match status" value="1"/>
</dbReference>